<evidence type="ECO:0000313" key="2">
    <source>
        <dbReference type="Proteomes" id="UP000499080"/>
    </source>
</evidence>
<dbReference type="PANTHER" id="PTHR47326:SF1">
    <property type="entry name" value="HTH PSQ-TYPE DOMAIN-CONTAINING PROTEIN"/>
    <property type="match status" value="1"/>
</dbReference>
<dbReference type="AlphaFoldDB" id="A0A4Y2X6Y6"/>
<organism evidence="1 2">
    <name type="scientific">Araneus ventricosus</name>
    <name type="common">Orbweaver spider</name>
    <name type="synonym">Epeira ventricosa</name>
    <dbReference type="NCBI Taxonomy" id="182803"/>
    <lineage>
        <taxon>Eukaryota</taxon>
        <taxon>Metazoa</taxon>
        <taxon>Ecdysozoa</taxon>
        <taxon>Arthropoda</taxon>
        <taxon>Chelicerata</taxon>
        <taxon>Arachnida</taxon>
        <taxon>Araneae</taxon>
        <taxon>Araneomorphae</taxon>
        <taxon>Entelegynae</taxon>
        <taxon>Araneoidea</taxon>
        <taxon>Araneidae</taxon>
        <taxon>Araneus</taxon>
    </lineage>
</organism>
<reference evidence="1 2" key="1">
    <citation type="journal article" date="2019" name="Sci. Rep.">
        <title>Orb-weaving spider Araneus ventricosus genome elucidates the spidroin gene catalogue.</title>
        <authorList>
            <person name="Kono N."/>
            <person name="Nakamura H."/>
            <person name="Ohtoshi R."/>
            <person name="Moran D.A.P."/>
            <person name="Shinohara A."/>
            <person name="Yoshida Y."/>
            <person name="Fujiwara M."/>
            <person name="Mori M."/>
            <person name="Tomita M."/>
            <person name="Arakawa K."/>
        </authorList>
    </citation>
    <scope>NUCLEOTIDE SEQUENCE [LARGE SCALE GENOMIC DNA]</scope>
</reference>
<comment type="caution">
    <text evidence="1">The sequence shown here is derived from an EMBL/GenBank/DDBJ whole genome shotgun (WGS) entry which is preliminary data.</text>
</comment>
<keyword evidence="2" id="KW-1185">Reference proteome</keyword>
<evidence type="ECO:0000313" key="1">
    <source>
        <dbReference type="EMBL" id="GBO45353.1"/>
    </source>
</evidence>
<dbReference type="PANTHER" id="PTHR47326">
    <property type="entry name" value="TRANSPOSABLE ELEMENT TC3 TRANSPOSASE-LIKE PROTEIN"/>
    <property type="match status" value="1"/>
</dbReference>
<dbReference type="OrthoDB" id="6622349at2759"/>
<dbReference type="Proteomes" id="UP000499080">
    <property type="component" value="Unassembled WGS sequence"/>
</dbReference>
<accession>A0A4Y2X6Y6</accession>
<name>A0A4Y2X6Y6_ARAVE</name>
<sequence length="114" mass="13162">MEETILNIVDKHTTQVQKIGPALEASDYPLSVDFRQWFLQPDFPAHLLFTDEATFTQEGVFNMRNTHVWATKNPLAVRSNVFQKHFSVNVWTVFVNDPSLAHTSYQRDSMAHVI</sequence>
<proteinExistence type="predicted"/>
<gene>
    <name evidence="1" type="ORF">AVEN_14866_1</name>
</gene>
<protein>
    <submittedName>
        <fullName evidence="1">Uncharacterized protein</fullName>
    </submittedName>
</protein>
<dbReference type="EMBL" id="BGPR01072427">
    <property type="protein sequence ID" value="GBO45353.1"/>
    <property type="molecule type" value="Genomic_DNA"/>
</dbReference>